<feature type="compositionally biased region" description="Polar residues" evidence="3">
    <location>
        <begin position="755"/>
        <end position="782"/>
    </location>
</feature>
<accession>A0A4Q1BQU5</accession>
<keyword evidence="6" id="KW-1185">Reference proteome</keyword>
<dbReference type="InterPro" id="IPR012677">
    <property type="entry name" value="Nucleotide-bd_a/b_plait_sf"/>
</dbReference>
<organism evidence="5 6">
    <name type="scientific">Tremella mesenterica</name>
    <name type="common">Jelly fungus</name>
    <dbReference type="NCBI Taxonomy" id="5217"/>
    <lineage>
        <taxon>Eukaryota</taxon>
        <taxon>Fungi</taxon>
        <taxon>Dikarya</taxon>
        <taxon>Basidiomycota</taxon>
        <taxon>Agaricomycotina</taxon>
        <taxon>Tremellomycetes</taxon>
        <taxon>Tremellales</taxon>
        <taxon>Tremellaceae</taxon>
        <taxon>Tremella</taxon>
    </lineage>
</organism>
<keyword evidence="1 2" id="KW-0694">RNA-binding</keyword>
<evidence type="ECO:0000256" key="3">
    <source>
        <dbReference type="SAM" id="MobiDB-lite"/>
    </source>
</evidence>
<dbReference type="GO" id="GO:0071013">
    <property type="term" value="C:catalytic step 2 spliceosome"/>
    <property type="evidence" value="ECO:0007669"/>
    <property type="project" value="TreeGrafter"/>
</dbReference>
<feature type="compositionally biased region" description="Polar residues" evidence="3">
    <location>
        <begin position="647"/>
        <end position="659"/>
    </location>
</feature>
<protein>
    <recommendedName>
        <fullName evidence="4">RRM domain-containing protein</fullName>
    </recommendedName>
</protein>
<dbReference type="InterPro" id="IPR035979">
    <property type="entry name" value="RBD_domain_sf"/>
</dbReference>
<dbReference type="InterPro" id="IPR000504">
    <property type="entry name" value="RRM_dom"/>
</dbReference>
<feature type="region of interest" description="Disordered" evidence="3">
    <location>
        <begin position="1"/>
        <end position="101"/>
    </location>
</feature>
<feature type="region of interest" description="Disordered" evidence="3">
    <location>
        <begin position="567"/>
        <end position="782"/>
    </location>
</feature>
<dbReference type="CDD" id="cd00590">
    <property type="entry name" value="RRM_SF"/>
    <property type="match status" value="1"/>
</dbReference>
<dbReference type="GO" id="GO:0071011">
    <property type="term" value="C:precatalytic spliceosome"/>
    <property type="evidence" value="ECO:0007669"/>
    <property type="project" value="TreeGrafter"/>
</dbReference>
<evidence type="ECO:0000256" key="2">
    <source>
        <dbReference type="PROSITE-ProRule" id="PRU00176"/>
    </source>
</evidence>
<feature type="compositionally biased region" description="Low complexity" evidence="3">
    <location>
        <begin position="726"/>
        <end position="753"/>
    </location>
</feature>
<dbReference type="Pfam" id="PF00076">
    <property type="entry name" value="RRM_1"/>
    <property type="match status" value="1"/>
</dbReference>
<gene>
    <name evidence="5" type="ORF">M231_02435</name>
</gene>
<feature type="compositionally biased region" description="Basic and acidic residues" evidence="3">
    <location>
        <begin position="412"/>
        <end position="422"/>
    </location>
</feature>
<feature type="compositionally biased region" description="Low complexity" evidence="3">
    <location>
        <begin position="354"/>
        <end position="369"/>
    </location>
</feature>
<evidence type="ECO:0000256" key="1">
    <source>
        <dbReference type="ARBA" id="ARBA00022884"/>
    </source>
</evidence>
<evidence type="ECO:0000313" key="5">
    <source>
        <dbReference type="EMBL" id="RXK40321.1"/>
    </source>
</evidence>
<dbReference type="PANTHER" id="PTHR45880">
    <property type="entry name" value="RNA-BINDING MOTIF PROTEIN, X-LINKED 2"/>
    <property type="match status" value="1"/>
</dbReference>
<reference evidence="5 6" key="1">
    <citation type="submission" date="2016-06" db="EMBL/GenBank/DDBJ databases">
        <title>Evolution of pathogenesis and genome organization in the Tremellales.</title>
        <authorList>
            <person name="Cuomo C."/>
            <person name="Litvintseva A."/>
            <person name="Heitman J."/>
            <person name="Chen Y."/>
            <person name="Sun S."/>
            <person name="Springer D."/>
            <person name="Dromer F."/>
            <person name="Young S."/>
            <person name="Zeng Q."/>
            <person name="Chapman S."/>
            <person name="Gujja S."/>
            <person name="Saif S."/>
            <person name="Birren B."/>
        </authorList>
    </citation>
    <scope>NUCLEOTIDE SEQUENCE [LARGE SCALE GENOMIC DNA]</scope>
    <source>
        <strain evidence="5 6">ATCC 28783</strain>
    </source>
</reference>
<dbReference type="Proteomes" id="UP000289152">
    <property type="component" value="Unassembled WGS sequence"/>
</dbReference>
<feature type="region of interest" description="Disordered" evidence="3">
    <location>
        <begin position="407"/>
        <end position="447"/>
    </location>
</feature>
<feature type="compositionally biased region" description="Basic and acidic residues" evidence="3">
    <location>
        <begin position="580"/>
        <end position="602"/>
    </location>
</feature>
<dbReference type="SUPFAM" id="SSF54928">
    <property type="entry name" value="RNA-binding domain, RBD"/>
    <property type="match status" value="1"/>
</dbReference>
<dbReference type="GO" id="GO:0000398">
    <property type="term" value="P:mRNA splicing, via spliceosome"/>
    <property type="evidence" value="ECO:0007669"/>
    <property type="project" value="TreeGrafter"/>
</dbReference>
<feature type="region of interest" description="Disordered" evidence="3">
    <location>
        <begin position="353"/>
        <end position="379"/>
    </location>
</feature>
<comment type="caution">
    <text evidence="5">The sequence shown here is derived from an EMBL/GenBank/DDBJ whole genome shotgun (WGS) entry which is preliminary data.</text>
</comment>
<name>A0A4Q1BQU5_TREME</name>
<dbReference type="PROSITE" id="PS50102">
    <property type="entry name" value="RRM"/>
    <property type="match status" value="1"/>
</dbReference>
<dbReference type="InterPro" id="IPR051847">
    <property type="entry name" value="RNA_proc/Spliceosome_comp"/>
</dbReference>
<dbReference type="VEuPathDB" id="FungiDB:TREMEDRAFT_64320"/>
<proteinExistence type="predicted"/>
<dbReference type="GO" id="GO:0005686">
    <property type="term" value="C:U2 snRNP"/>
    <property type="evidence" value="ECO:0007669"/>
    <property type="project" value="TreeGrafter"/>
</dbReference>
<feature type="compositionally biased region" description="Low complexity" evidence="3">
    <location>
        <begin position="609"/>
        <end position="619"/>
    </location>
</feature>
<evidence type="ECO:0000313" key="6">
    <source>
        <dbReference type="Proteomes" id="UP000289152"/>
    </source>
</evidence>
<dbReference type="AlphaFoldDB" id="A0A4Q1BQU5"/>
<feature type="domain" description="RRM" evidence="4">
    <location>
        <begin position="453"/>
        <end position="526"/>
    </location>
</feature>
<dbReference type="PANTHER" id="PTHR45880:SF1">
    <property type="entry name" value="RNA-BINDING MOTIF PROTEIN, X-LINKED 2"/>
    <property type="match status" value="1"/>
</dbReference>
<dbReference type="OrthoDB" id="2573941at2759"/>
<feature type="compositionally biased region" description="Pro residues" evidence="3">
    <location>
        <begin position="41"/>
        <end position="54"/>
    </location>
</feature>
<dbReference type="InParanoid" id="A0A4Q1BQU5"/>
<evidence type="ECO:0000259" key="4">
    <source>
        <dbReference type="PROSITE" id="PS50102"/>
    </source>
</evidence>
<dbReference type="Gene3D" id="3.30.70.330">
    <property type="match status" value="1"/>
</dbReference>
<dbReference type="EMBL" id="SDIL01000020">
    <property type="protein sequence ID" value="RXK40321.1"/>
    <property type="molecule type" value="Genomic_DNA"/>
</dbReference>
<feature type="compositionally biased region" description="Basic and acidic residues" evidence="3">
    <location>
        <begin position="660"/>
        <end position="676"/>
    </location>
</feature>
<dbReference type="GO" id="GO:0003723">
    <property type="term" value="F:RNA binding"/>
    <property type="evidence" value="ECO:0007669"/>
    <property type="project" value="UniProtKB-UniRule"/>
</dbReference>
<feature type="compositionally biased region" description="Pro residues" evidence="3">
    <location>
        <begin position="677"/>
        <end position="691"/>
    </location>
</feature>
<sequence>MSNFPPFPPSRTTGRYSPSQPYGDTSPYSTSPPSRDAPSYPYAPPPTLPTPPYRPYDAYTPEPRQAYAYEQPRRSFESGGYDPYSPGRPSMRLPPPPPTLLPQVKADTYIPAPIPPRPISPPPKRVPPVVDRRMFPKEGESHELNLITQPTMITIGSYTTAMYMLPPSHLPITKYVTLSRDDALDVHRQMCMRNASVWYADGAARAGEGWSSAVEWIIESSASGSKMRGALDGDDALNAEIGGICKAAEGFQEKLHQSIKDSKPINHELIVFSSSQAAIVAVDTGSRSESLRFERIWREICSEFLQAKMTLVWLPKNPQLEGQVLASKIAFVAASNSYLKRKKEGLLPEAFRRAGAGEPAPGGSSEAGPWQRGDADPSRVKLPFERPKPLLISPILAPVSKSSPVTNGLKLDITDHGGRDSRSSSVKAPPLSSPETTLPVTETDEEGMQVKEGSVFVTRFPSEVSAKDLGILFSQFGNIVAVDIYHVSADLPRFAYVAYSEDEAGPSAISALHEKPVQLDTDFGRANYADLAVWRDWSGNLVVVKAEPPRLVPASVAESFPDLPDWVKGDKNGVAGAQTEGRHMEEVHKIEDVQRKRSRELEEPGQVEPSSPVSRVRSPSPKRPRQSSATEPQAEQEVSIKVEPKTDLTTSPILHTPAQSRDEQTYREEVKPDRRPTPPPTSTFALPPRPVDPQAMNRSFPMPPTPSTAVVERSNNVSHSPLPHTPASINSQPPQPQSQSSAPVRSSSATPSAGRTPNLSQTQSQVDSQGSASNKLPLTNSAAEPIDTPVQIGTQTLRLLLHLVRDVLPKHDPSNWIAHSCLVATEIDTARRGLQKDLYATDEAFLSGREFERVLATRGFTPARVDTFIKKVLGVLDGIAMAEEGEIDGNVLNDDVETLEKELEVELSKYSEQTKEAIMSGGKVMEYLNKGKELQEKKRLEIERRVKVLEGMSKIGDTVSAVVRFLLTEDK</sequence>
<dbReference type="SMART" id="SM00360">
    <property type="entry name" value="RRM"/>
    <property type="match status" value="1"/>
</dbReference>
<feature type="compositionally biased region" description="Polar residues" evidence="3">
    <location>
        <begin position="10"/>
        <end position="31"/>
    </location>
</feature>